<feature type="compositionally biased region" description="Basic and acidic residues" evidence="1">
    <location>
        <begin position="430"/>
        <end position="450"/>
    </location>
</feature>
<keyword evidence="3" id="KW-1185">Reference proteome</keyword>
<sequence>MKAKSAPITIPYHLRPRPKAAGNSEPMLAQSATMDMNGNHLDNSSHTPSQDIDGESLDHLALTPSPDIKGKSLDHLTSSPNVNEKSLDPFRTPPLRNLSPDNYEPFDNAVLDEGTRKVIDLTSSPLSDFSYILPTFSSFSPNRSPLRTIDEDRVVDFNNLTQSTSPPLLPLRTIDEDRVTDFNNLTHSNSPNLLPLCAEDNDIKDIDNHHPTSPDGSNLENDLASPTPSEIRTAEAICQLKNHQSYVEPMNSTSHGPQRNPWPAEHSYGLQTRQPTPHPVLAQSIDFANPAAGNYGIYSFYGNSSQAFPWSAEAFEKRFPRPGFQIRPVTQSYEAHNQHGSQYLQPQPIVQSHAAYQYSSPLAGLQTPPIIQTYEDQNQYGFQYGQPQYGRPQYVQPRTLELFEAQQDSISQDTAAAHHPQANTSRKRKCSNERDTLTKRKSSDETDTPSKRRRGQFAPPHHHPPATISEDELQRLSIHLFHTDPWGWSVSDVYFSLTNTRSHDLLYNNNNTLPHPHLGLILSKLMIDGPKLLMSLTQPFLVGLGITRPDHLAATVSLLDKIRARSPTYQHYRHHPFNLIPMTSLQALGPQSTESKAAIHESIRRDIASKPLKDGEIRRYHFVFGCYFASEGQHLRFNDVDECLGMEPRRESMVSQESDQQQQRHQHRDSMFSVSSFEHHQRDEQHRTSVSFVRGPSHGGGD</sequence>
<feature type="compositionally biased region" description="Polar residues" evidence="1">
    <location>
        <begin position="75"/>
        <end position="84"/>
    </location>
</feature>
<gene>
    <name evidence="2" type="ORF">JMJ35_006433</name>
</gene>
<dbReference type="EMBL" id="JAFEKC020000014">
    <property type="protein sequence ID" value="KAK0510881.1"/>
    <property type="molecule type" value="Genomic_DNA"/>
</dbReference>
<feature type="compositionally biased region" description="Basic and acidic residues" evidence="1">
    <location>
        <begin position="677"/>
        <end position="687"/>
    </location>
</feature>
<feature type="compositionally biased region" description="Basic residues" evidence="1">
    <location>
        <begin position="451"/>
        <end position="464"/>
    </location>
</feature>
<dbReference type="Proteomes" id="UP001166286">
    <property type="component" value="Unassembled WGS sequence"/>
</dbReference>
<name>A0AA39U8Z8_9LECA</name>
<feature type="compositionally biased region" description="Low complexity" evidence="1">
    <location>
        <begin position="653"/>
        <end position="663"/>
    </location>
</feature>
<reference evidence="2" key="1">
    <citation type="submission" date="2023-03" db="EMBL/GenBank/DDBJ databases">
        <title>Complete genome of Cladonia borealis.</title>
        <authorList>
            <person name="Park H."/>
        </authorList>
    </citation>
    <scope>NUCLEOTIDE SEQUENCE</scope>
    <source>
        <strain evidence="2">ANT050790</strain>
    </source>
</reference>
<feature type="region of interest" description="Disordered" evidence="1">
    <location>
        <begin position="409"/>
        <end position="467"/>
    </location>
</feature>
<dbReference type="AlphaFoldDB" id="A0AA39U8Z8"/>
<feature type="region of interest" description="Disordered" evidence="1">
    <location>
        <begin position="649"/>
        <end position="702"/>
    </location>
</feature>
<feature type="region of interest" description="Disordered" evidence="1">
    <location>
        <begin position="1"/>
        <end position="101"/>
    </location>
</feature>
<feature type="region of interest" description="Disordered" evidence="1">
    <location>
        <begin position="204"/>
        <end position="228"/>
    </location>
</feature>
<protein>
    <submittedName>
        <fullName evidence="2">Uncharacterized protein</fullName>
    </submittedName>
</protein>
<proteinExistence type="predicted"/>
<evidence type="ECO:0000313" key="3">
    <source>
        <dbReference type="Proteomes" id="UP001166286"/>
    </source>
</evidence>
<feature type="compositionally biased region" description="Polar residues" evidence="1">
    <location>
        <begin position="214"/>
        <end position="228"/>
    </location>
</feature>
<organism evidence="2 3">
    <name type="scientific">Cladonia borealis</name>
    <dbReference type="NCBI Taxonomy" id="184061"/>
    <lineage>
        <taxon>Eukaryota</taxon>
        <taxon>Fungi</taxon>
        <taxon>Dikarya</taxon>
        <taxon>Ascomycota</taxon>
        <taxon>Pezizomycotina</taxon>
        <taxon>Lecanoromycetes</taxon>
        <taxon>OSLEUM clade</taxon>
        <taxon>Lecanoromycetidae</taxon>
        <taxon>Lecanorales</taxon>
        <taxon>Lecanorineae</taxon>
        <taxon>Cladoniaceae</taxon>
        <taxon>Cladonia</taxon>
    </lineage>
</organism>
<evidence type="ECO:0000313" key="2">
    <source>
        <dbReference type="EMBL" id="KAK0510881.1"/>
    </source>
</evidence>
<comment type="caution">
    <text evidence="2">The sequence shown here is derived from an EMBL/GenBank/DDBJ whole genome shotgun (WGS) entry which is preliminary data.</text>
</comment>
<evidence type="ECO:0000256" key="1">
    <source>
        <dbReference type="SAM" id="MobiDB-lite"/>
    </source>
</evidence>
<feature type="compositionally biased region" description="Polar residues" evidence="1">
    <location>
        <begin position="30"/>
        <end position="50"/>
    </location>
</feature>
<accession>A0AA39U8Z8</accession>